<evidence type="ECO:0000313" key="3">
    <source>
        <dbReference type="Proteomes" id="UP000014500"/>
    </source>
</evidence>
<sequence>MSGKIPFEWGEPQQSAFNELKSKLCAENVLMMPDYKKPFVVLTDASHQDAQALKWLMSTPEPSGRFGRWAIKIQCGAFKIIYRKGRLNQVADALSRAPLSAEDIPADDHVEEKEVTQYWPNWDGNKSSLLPIHKIGEDNIHLCKCKVKLRDAEICVKFSKTSSENSEEFLEEGEEEIEQDQTLYSVLI</sequence>
<dbReference type="STRING" id="126957.T1ITZ8"/>
<dbReference type="AlphaFoldDB" id="T1ITZ8"/>
<dbReference type="EnsemblMetazoa" id="SMAR004610-RA">
    <property type="protein sequence ID" value="SMAR004610-PA"/>
    <property type="gene ID" value="SMAR004610"/>
</dbReference>
<dbReference type="Proteomes" id="UP000014500">
    <property type="component" value="Unassembled WGS sequence"/>
</dbReference>
<dbReference type="Pfam" id="PF17919">
    <property type="entry name" value="RT_RNaseH_2"/>
    <property type="match status" value="1"/>
</dbReference>
<dbReference type="EMBL" id="JH431509">
    <property type="status" value="NOT_ANNOTATED_CDS"/>
    <property type="molecule type" value="Genomic_DNA"/>
</dbReference>
<evidence type="ECO:0000313" key="2">
    <source>
        <dbReference type="EnsemblMetazoa" id="SMAR004610-PA"/>
    </source>
</evidence>
<accession>T1ITZ8</accession>
<evidence type="ECO:0000259" key="1">
    <source>
        <dbReference type="Pfam" id="PF17919"/>
    </source>
</evidence>
<name>T1ITZ8_STRMM</name>
<feature type="domain" description="Reverse transcriptase/retrotransposon-derived protein RNase H-like" evidence="1">
    <location>
        <begin position="9"/>
        <end position="47"/>
    </location>
</feature>
<dbReference type="PANTHER" id="PTHR34072">
    <property type="entry name" value="ENZYMATIC POLYPROTEIN-RELATED"/>
    <property type="match status" value="1"/>
</dbReference>
<dbReference type="InterPro" id="IPR043502">
    <property type="entry name" value="DNA/RNA_pol_sf"/>
</dbReference>
<reference evidence="2" key="2">
    <citation type="submission" date="2015-02" db="UniProtKB">
        <authorList>
            <consortium name="EnsemblMetazoa"/>
        </authorList>
    </citation>
    <scope>IDENTIFICATION</scope>
</reference>
<proteinExistence type="predicted"/>
<dbReference type="InterPro" id="IPR041577">
    <property type="entry name" value="RT_RNaseH_2"/>
</dbReference>
<dbReference type="PhylomeDB" id="T1ITZ8"/>
<dbReference type="GO" id="GO:0071897">
    <property type="term" value="P:DNA biosynthetic process"/>
    <property type="evidence" value="ECO:0007669"/>
    <property type="project" value="UniProtKB-ARBA"/>
</dbReference>
<reference evidence="3" key="1">
    <citation type="submission" date="2011-05" db="EMBL/GenBank/DDBJ databases">
        <authorList>
            <person name="Richards S.R."/>
            <person name="Qu J."/>
            <person name="Jiang H."/>
            <person name="Jhangiani S.N."/>
            <person name="Agravi P."/>
            <person name="Goodspeed R."/>
            <person name="Gross S."/>
            <person name="Mandapat C."/>
            <person name="Jackson L."/>
            <person name="Mathew T."/>
            <person name="Pu L."/>
            <person name="Thornton R."/>
            <person name="Saada N."/>
            <person name="Wilczek-Boney K.B."/>
            <person name="Lee S."/>
            <person name="Kovar C."/>
            <person name="Wu Y."/>
            <person name="Scherer S.E."/>
            <person name="Worley K.C."/>
            <person name="Muzny D.M."/>
            <person name="Gibbs R."/>
        </authorList>
    </citation>
    <scope>NUCLEOTIDE SEQUENCE</scope>
    <source>
        <strain evidence="3">Brora</strain>
    </source>
</reference>
<dbReference type="HOGENOM" id="CLU_1316893_0_0_1"/>
<dbReference type="eggNOG" id="KOG0017">
    <property type="taxonomic scope" value="Eukaryota"/>
</dbReference>
<dbReference type="SUPFAM" id="SSF56672">
    <property type="entry name" value="DNA/RNA polymerases"/>
    <property type="match status" value="1"/>
</dbReference>
<dbReference type="PANTHER" id="PTHR34072:SF58">
    <property type="entry name" value="DNA (CYTOSINE-5-)-METHYLTRANSFERASE"/>
    <property type="match status" value="1"/>
</dbReference>
<keyword evidence="3" id="KW-1185">Reference proteome</keyword>
<organism evidence="2 3">
    <name type="scientific">Strigamia maritima</name>
    <name type="common">European centipede</name>
    <name type="synonym">Geophilus maritimus</name>
    <dbReference type="NCBI Taxonomy" id="126957"/>
    <lineage>
        <taxon>Eukaryota</taxon>
        <taxon>Metazoa</taxon>
        <taxon>Ecdysozoa</taxon>
        <taxon>Arthropoda</taxon>
        <taxon>Myriapoda</taxon>
        <taxon>Chilopoda</taxon>
        <taxon>Pleurostigmophora</taxon>
        <taxon>Geophilomorpha</taxon>
        <taxon>Linotaeniidae</taxon>
        <taxon>Strigamia</taxon>
    </lineage>
</organism>
<protein>
    <recommendedName>
        <fullName evidence="1">Reverse transcriptase/retrotransposon-derived protein RNase H-like domain-containing protein</fullName>
    </recommendedName>
</protein>